<keyword evidence="1" id="KW-0472">Membrane</keyword>
<sequence>MAQLYRTGFRRGHMQDTLTYARRLMIADLFPLCSGIVVHDISNSHNSQTSFLSVIIYFSSLLSFTLHNSILLAILTFGMNWNGAGSKNETLIPIQCLFERQAWCLSFDVYLYHQVSWYYFFPCFLPFTTYFSRFTFQSISFPIC</sequence>
<protein>
    <submittedName>
        <fullName evidence="2">Uncharacterized protein</fullName>
    </submittedName>
</protein>
<name>A0A5M9JFM9_MONFR</name>
<evidence type="ECO:0000256" key="1">
    <source>
        <dbReference type="SAM" id="Phobius"/>
    </source>
</evidence>
<comment type="caution">
    <text evidence="2">The sequence shown here is derived from an EMBL/GenBank/DDBJ whole genome shotgun (WGS) entry which is preliminary data.</text>
</comment>
<dbReference type="AlphaFoldDB" id="A0A5M9JFM9"/>
<reference evidence="2 3" key="1">
    <citation type="submission" date="2019-06" db="EMBL/GenBank/DDBJ databases">
        <title>Genome Sequence of the Brown Rot Fungal Pathogen Monilinia fructicola.</title>
        <authorList>
            <person name="De Miccolis Angelini R.M."/>
            <person name="Landi L."/>
            <person name="Abate D."/>
            <person name="Pollastro S."/>
            <person name="Romanazzi G."/>
            <person name="Faretra F."/>
        </authorList>
    </citation>
    <scope>NUCLEOTIDE SEQUENCE [LARGE SCALE GENOMIC DNA]</scope>
    <source>
        <strain evidence="2 3">Mfrc123</strain>
    </source>
</reference>
<organism evidence="2 3">
    <name type="scientific">Monilinia fructicola</name>
    <name type="common">Brown rot fungus</name>
    <name type="synonym">Ciboria fructicola</name>
    <dbReference type="NCBI Taxonomy" id="38448"/>
    <lineage>
        <taxon>Eukaryota</taxon>
        <taxon>Fungi</taxon>
        <taxon>Dikarya</taxon>
        <taxon>Ascomycota</taxon>
        <taxon>Pezizomycotina</taxon>
        <taxon>Leotiomycetes</taxon>
        <taxon>Helotiales</taxon>
        <taxon>Sclerotiniaceae</taxon>
        <taxon>Monilinia</taxon>
    </lineage>
</organism>
<gene>
    <name evidence="2" type="ORF">EYC84_008523</name>
</gene>
<proteinExistence type="predicted"/>
<keyword evidence="1" id="KW-1133">Transmembrane helix</keyword>
<evidence type="ECO:0000313" key="2">
    <source>
        <dbReference type="EMBL" id="KAA8568121.1"/>
    </source>
</evidence>
<keyword evidence="3" id="KW-1185">Reference proteome</keyword>
<dbReference type="EMBL" id="VICG01000010">
    <property type="protein sequence ID" value="KAA8568121.1"/>
    <property type="molecule type" value="Genomic_DNA"/>
</dbReference>
<accession>A0A5M9JFM9</accession>
<keyword evidence="1" id="KW-0812">Transmembrane</keyword>
<feature type="transmembrane region" description="Helical" evidence="1">
    <location>
        <begin position="51"/>
        <end position="77"/>
    </location>
</feature>
<dbReference type="Proteomes" id="UP000322873">
    <property type="component" value="Unassembled WGS sequence"/>
</dbReference>
<evidence type="ECO:0000313" key="3">
    <source>
        <dbReference type="Proteomes" id="UP000322873"/>
    </source>
</evidence>